<evidence type="ECO:0000256" key="4">
    <source>
        <dbReference type="ARBA" id="ARBA00022701"/>
    </source>
</evidence>
<evidence type="ECO:0000256" key="6">
    <source>
        <dbReference type="ARBA" id="ARBA00033750"/>
    </source>
</evidence>
<name>A0AAU9JBC0_9CILI</name>
<accession>A0AAU9JBC0</accession>
<dbReference type="AlphaFoldDB" id="A0AAU9JBC0"/>
<feature type="region of interest" description="Disordered" evidence="9">
    <location>
        <begin position="296"/>
        <end position="326"/>
    </location>
</feature>
<dbReference type="GO" id="GO:0034451">
    <property type="term" value="C:centriolar satellite"/>
    <property type="evidence" value="ECO:0007669"/>
    <property type="project" value="UniProtKB-SubCell"/>
</dbReference>
<evidence type="ECO:0000256" key="9">
    <source>
        <dbReference type="SAM" id="MobiDB-lite"/>
    </source>
</evidence>
<dbReference type="PANTHER" id="PTHR34252:SF1">
    <property type="entry name" value="CENTRIOLAR SATELLITE-ASSOCIATED TUBULIN POLYGLUTAMYLASE COMPLEX REGULATOR 1"/>
    <property type="match status" value="1"/>
</dbReference>
<dbReference type="GO" id="GO:0005874">
    <property type="term" value="C:microtubule"/>
    <property type="evidence" value="ECO:0007669"/>
    <property type="project" value="UniProtKB-KW"/>
</dbReference>
<dbReference type="PANTHER" id="PTHR34252">
    <property type="entry name" value="UPF0705 PROTEIN C11ORF49"/>
    <property type="match status" value="1"/>
</dbReference>
<evidence type="ECO:0000256" key="5">
    <source>
        <dbReference type="ARBA" id="ARBA00023212"/>
    </source>
</evidence>
<evidence type="ECO:0000256" key="7">
    <source>
        <dbReference type="ARBA" id="ARBA00033769"/>
    </source>
</evidence>
<keyword evidence="5" id="KW-0206">Cytoskeleton</keyword>
<dbReference type="Proteomes" id="UP001162131">
    <property type="component" value="Unassembled WGS sequence"/>
</dbReference>
<comment type="similarity">
    <text evidence="6">Belongs to the CSTPP1 family.</text>
</comment>
<evidence type="ECO:0000256" key="1">
    <source>
        <dbReference type="ARBA" id="ARBA00004607"/>
    </source>
</evidence>
<keyword evidence="11" id="KW-1185">Reference proteome</keyword>
<evidence type="ECO:0000256" key="8">
    <source>
        <dbReference type="ARBA" id="ARBA00045673"/>
    </source>
</evidence>
<gene>
    <name evidence="10" type="ORF">BSTOLATCC_MIC22355</name>
</gene>
<dbReference type="InterPro" id="IPR038968">
    <property type="entry name" value="CSTPP1"/>
</dbReference>
<keyword evidence="4" id="KW-0493">Microtubule</keyword>
<evidence type="ECO:0000256" key="3">
    <source>
        <dbReference type="ARBA" id="ARBA00022553"/>
    </source>
</evidence>
<dbReference type="EMBL" id="CAJZBQ010000021">
    <property type="protein sequence ID" value="CAG9319003.1"/>
    <property type="molecule type" value="Genomic_DNA"/>
</dbReference>
<evidence type="ECO:0000256" key="2">
    <source>
        <dbReference type="ARBA" id="ARBA00022490"/>
    </source>
</evidence>
<protein>
    <recommendedName>
        <fullName evidence="7">Centriolar satellite-associated tubulin polyglutamylase complex regulator 1</fullName>
    </recommendedName>
</protein>
<proteinExistence type="inferred from homology"/>
<reference evidence="10" key="1">
    <citation type="submission" date="2021-09" db="EMBL/GenBank/DDBJ databases">
        <authorList>
            <consortium name="AG Swart"/>
            <person name="Singh M."/>
            <person name="Singh A."/>
            <person name="Seah K."/>
            <person name="Emmerich C."/>
        </authorList>
    </citation>
    <scope>NUCLEOTIDE SEQUENCE</scope>
    <source>
        <strain evidence="10">ATCC30299</strain>
    </source>
</reference>
<comment type="caution">
    <text evidence="10">The sequence shown here is derived from an EMBL/GenBank/DDBJ whole genome shotgun (WGS) entry which is preliminary data.</text>
</comment>
<evidence type="ECO:0000313" key="10">
    <source>
        <dbReference type="EMBL" id="CAG9319003.1"/>
    </source>
</evidence>
<evidence type="ECO:0000313" key="11">
    <source>
        <dbReference type="Proteomes" id="UP001162131"/>
    </source>
</evidence>
<feature type="compositionally biased region" description="Low complexity" evidence="9">
    <location>
        <begin position="305"/>
        <end position="317"/>
    </location>
</feature>
<organism evidence="10 11">
    <name type="scientific">Blepharisma stoltei</name>
    <dbReference type="NCBI Taxonomy" id="1481888"/>
    <lineage>
        <taxon>Eukaryota</taxon>
        <taxon>Sar</taxon>
        <taxon>Alveolata</taxon>
        <taxon>Ciliophora</taxon>
        <taxon>Postciliodesmatophora</taxon>
        <taxon>Heterotrichea</taxon>
        <taxon>Heterotrichida</taxon>
        <taxon>Blepharismidae</taxon>
        <taxon>Blepharisma</taxon>
    </lineage>
</organism>
<keyword evidence="2" id="KW-0963">Cytoplasm</keyword>
<comment type="subcellular location">
    <subcellularLocation>
        <location evidence="1">Cytoplasm</location>
        <location evidence="1">Cytoskeleton</location>
        <location evidence="1">Microtubule organizing center</location>
        <location evidence="1">Centrosome</location>
        <location evidence="1">Centriolar satellite</location>
    </subcellularLocation>
</comment>
<keyword evidence="3" id="KW-0597">Phosphoprotein</keyword>
<comment type="function">
    <text evidence="8">Regulator of the tubulin polyglutamylase complex (TPGC) that controls cytoskeletal organization, nuclear shape, and cilium disassembly by balancing microtubule and actin assembly. Regulates the assembly and stability of the TPGC and thereby modulates polyglutamylation of the microtubule, which antagonizes MAP4 binding.</text>
</comment>
<sequence length="326" mass="37789">MEIPRIFNPSRRKGLHKERLQMSGEDYAELFKISILFQDAIKIILDRREDKPLDLLQEYFSVALKGEHVLLRDFSFISSSQYNRSCFINQVAKIFHTNPYFKIITALDYHQCLCLLCSDFPRSLVLEVSKIVPVHPSYQNNSEKPENYISTLSNEPSLFDKFDIEEFRQGAEMFFFYSEFMEKLKTLFSELSSGDFSIENEVMISLAYSGINSIYSRTRFSLFLFPPIEIVQEALLSKAQGKLQLPLDELYLVDEIGDKLNASGAIGYKDLCLALMKNPEIALEIERQYQIPNNHEEELKKLATEEPSSIEPSSQSSRRVRTKKKR</sequence>